<name>A0A1D6MC20_MAIZE</name>
<organism evidence="5">
    <name type="scientific">Zea mays</name>
    <name type="common">Maize</name>
    <dbReference type="NCBI Taxonomy" id="4577"/>
    <lineage>
        <taxon>Eukaryota</taxon>
        <taxon>Viridiplantae</taxon>
        <taxon>Streptophyta</taxon>
        <taxon>Embryophyta</taxon>
        <taxon>Tracheophyta</taxon>
        <taxon>Spermatophyta</taxon>
        <taxon>Magnoliopsida</taxon>
        <taxon>Liliopsida</taxon>
        <taxon>Poales</taxon>
        <taxon>Poaceae</taxon>
        <taxon>PACMAD clade</taxon>
        <taxon>Panicoideae</taxon>
        <taxon>Andropogonodae</taxon>
        <taxon>Andropogoneae</taxon>
        <taxon>Tripsacinae</taxon>
        <taxon>Zea</taxon>
    </lineage>
</organism>
<dbReference type="SUPFAM" id="SSF52540">
    <property type="entry name" value="P-loop containing nucleoside triphosphate hydrolases"/>
    <property type="match status" value="1"/>
</dbReference>
<sequence length="643" mass="71132">MEEAACTAAPSLPYHSPWIRTAPVRVVAKICPGGDPTGSMQVSARVPDPANSSSASVSFVPIIKESALSNHVFDLLDPKNNEVLVREDADGRTHLKGLSMVEINSIQEFQNLCYDSDKHQNRTKVSKAKGHNGFIIFISKSDQNGKESSVSKMHFLELADHINDKQKSHGERFVQQNSKKSLYAVMDVVQALNSHQSFIPYRKSKITHILQDSLSKTGGALLIACLVRIVGLNILYYDEVSCQDAISTLSLASRSSQVVNEQRYNLSLITKGCSKSNVKLSVNNKNLSRSLLSSIQQQSPVLEKPYKTQVNNIAVKATRSLNANKRSETSTHSAKKTVNLVSASINLKHSGAKSILRERNFFIPTTNSSKEDKKTFVTTAVRKHESDMQENHNGTKNIVVSSEMQVVPCSMKEIVSSDMKEEDHSSPGFLAENLFADLGFTCSSNAADKTTEENPATVLQSSPKISDQLRKISNSLKLLNSMAPSIVKQKTDIVRPQSFDLVEAEPKTPEVNLKLWHAQDAQESLKARSTGIKKSLAKECLLFLNSANKEQLKSLKGIGEKRANYILELREESPLKEIDDLKSIIGMSKREVDRQDDVKVDFGLGDERVRVVLISSHLGKEEKVIVLNLNIDACCYQIAVESR</sequence>
<dbReference type="InterPro" id="IPR027417">
    <property type="entry name" value="P-loop_NTPase"/>
</dbReference>
<dbReference type="GO" id="GO:0005874">
    <property type="term" value="C:microtubule"/>
    <property type="evidence" value="ECO:0007669"/>
    <property type="project" value="UniProtKB-KW"/>
</dbReference>
<dbReference type="Pfam" id="PF00225">
    <property type="entry name" value="Kinesin"/>
    <property type="match status" value="1"/>
</dbReference>
<evidence type="ECO:0000256" key="1">
    <source>
        <dbReference type="ARBA" id="ARBA00022701"/>
    </source>
</evidence>
<evidence type="ECO:0000256" key="3">
    <source>
        <dbReference type="ARBA" id="ARBA00061615"/>
    </source>
</evidence>
<comment type="caution">
    <text evidence="4">Lacks conserved residue(s) required for the propagation of feature annotation.</text>
</comment>
<dbReference type="InterPro" id="IPR001752">
    <property type="entry name" value="Kinesin_motor_dom"/>
</dbReference>
<keyword evidence="1" id="KW-0493">Microtubule</keyword>
<dbReference type="PANTHER" id="PTHR24115:SF908">
    <property type="entry name" value="KINESIN-LIKE PROTEIN KIN-10C"/>
    <property type="match status" value="1"/>
</dbReference>
<gene>
    <name evidence="5" type="ORF">ZEAMMB73_Zm00001d038961</name>
</gene>
<dbReference type="EMBL" id="CM000782">
    <property type="protein sequence ID" value="AQK88311.1"/>
    <property type="molecule type" value="Genomic_DNA"/>
</dbReference>
<keyword evidence="2" id="KW-0505">Motor protein</keyword>
<dbReference type="Gene3D" id="3.40.850.10">
    <property type="entry name" value="Kinesin motor domain"/>
    <property type="match status" value="1"/>
</dbReference>
<reference evidence="5" key="1">
    <citation type="submission" date="2015-12" db="EMBL/GenBank/DDBJ databases">
        <title>Update maize B73 reference genome by single molecule sequencing technologies.</title>
        <authorList>
            <consortium name="Maize Genome Sequencing Project"/>
            <person name="Ware D."/>
        </authorList>
    </citation>
    <scope>NUCLEOTIDE SEQUENCE</scope>
    <source>
        <tissue evidence="5">Seedling</tissue>
    </source>
</reference>
<dbReference type="SMART" id="SM00129">
    <property type="entry name" value="KISc"/>
    <property type="match status" value="1"/>
</dbReference>
<evidence type="ECO:0000256" key="2">
    <source>
        <dbReference type="ARBA" id="ARBA00023175"/>
    </source>
</evidence>
<dbReference type="FunFam" id="1.10.150.280:FF:000003">
    <property type="entry name" value="Kinesin-like protein KIN-10C"/>
    <property type="match status" value="1"/>
</dbReference>
<dbReference type="GO" id="GO:0005524">
    <property type="term" value="F:ATP binding"/>
    <property type="evidence" value="ECO:0007669"/>
    <property type="project" value="InterPro"/>
</dbReference>
<dbReference type="SUPFAM" id="SSF47781">
    <property type="entry name" value="RuvA domain 2-like"/>
    <property type="match status" value="1"/>
</dbReference>
<dbReference type="Pfam" id="PF12836">
    <property type="entry name" value="HHH_3"/>
    <property type="match status" value="1"/>
</dbReference>
<evidence type="ECO:0000256" key="4">
    <source>
        <dbReference type="PROSITE-ProRule" id="PRU00283"/>
    </source>
</evidence>
<dbReference type="GO" id="GO:0008017">
    <property type="term" value="F:microtubule binding"/>
    <property type="evidence" value="ECO:0007669"/>
    <property type="project" value="InterPro"/>
</dbReference>
<proteinExistence type="inferred from homology"/>
<accession>A0A1D6MC20</accession>
<protein>
    <submittedName>
        <fullName evidence="5">Kinesin-like protein KIN-10C</fullName>
    </submittedName>
</protein>
<dbReference type="PANTHER" id="PTHR24115">
    <property type="entry name" value="KINESIN-RELATED"/>
    <property type="match status" value="1"/>
</dbReference>
<dbReference type="InterPro" id="IPR010994">
    <property type="entry name" value="RuvA_2-like"/>
</dbReference>
<dbReference type="PROSITE" id="PS50067">
    <property type="entry name" value="KINESIN_MOTOR_2"/>
    <property type="match status" value="1"/>
</dbReference>
<dbReference type="GO" id="GO:0003777">
    <property type="term" value="F:microtubule motor activity"/>
    <property type="evidence" value="ECO:0007669"/>
    <property type="project" value="InterPro"/>
</dbReference>
<dbReference type="InterPro" id="IPR027640">
    <property type="entry name" value="Kinesin-like_fam"/>
</dbReference>
<dbReference type="InterPro" id="IPR036961">
    <property type="entry name" value="Kinesin_motor_dom_sf"/>
</dbReference>
<dbReference type="AlphaFoldDB" id="A0A1D6MC20"/>
<evidence type="ECO:0000313" key="5">
    <source>
        <dbReference type="EMBL" id="AQK88311.1"/>
    </source>
</evidence>
<dbReference type="GO" id="GO:0007018">
    <property type="term" value="P:microtubule-based movement"/>
    <property type="evidence" value="ECO:0007669"/>
    <property type="project" value="InterPro"/>
</dbReference>
<dbReference type="ExpressionAtlas" id="A0A1D6MC20">
    <property type="expression patterns" value="baseline and differential"/>
</dbReference>
<comment type="similarity">
    <text evidence="3">Belongs to the TRAFAC class myosin-kinesin ATPase superfamily. Kinesin family. KIN-10 subfamily.</text>
</comment>
<dbReference type="Gene3D" id="1.10.150.280">
    <property type="entry name" value="AF1531-like domain"/>
    <property type="match status" value="1"/>
</dbReference>